<dbReference type="Pfam" id="PF14013">
    <property type="entry name" value="MT0933_antitox"/>
    <property type="match status" value="1"/>
</dbReference>
<organism evidence="2 3">
    <name type="scientific">Dermatophilus congolensis</name>
    <dbReference type="NCBI Taxonomy" id="1863"/>
    <lineage>
        <taxon>Bacteria</taxon>
        <taxon>Bacillati</taxon>
        <taxon>Actinomycetota</taxon>
        <taxon>Actinomycetes</taxon>
        <taxon>Micrococcales</taxon>
        <taxon>Dermatophilaceae</taxon>
        <taxon>Dermatophilus</taxon>
    </lineage>
</organism>
<accession>A0AA46GZJ7</accession>
<evidence type="ECO:0008006" key="4">
    <source>
        <dbReference type="Google" id="ProtNLM"/>
    </source>
</evidence>
<feature type="compositionally biased region" description="Basic and acidic residues" evidence="1">
    <location>
        <begin position="78"/>
        <end position="87"/>
    </location>
</feature>
<feature type="region of interest" description="Disordered" evidence="1">
    <location>
        <begin position="78"/>
        <end position="106"/>
    </location>
</feature>
<proteinExistence type="predicted"/>
<evidence type="ECO:0000313" key="2">
    <source>
        <dbReference type="EMBL" id="STD03512.1"/>
    </source>
</evidence>
<protein>
    <recommendedName>
        <fullName evidence="4">Antitoxin</fullName>
    </recommendedName>
</protein>
<comment type="caution">
    <text evidence="2">The sequence shown here is derived from an EMBL/GenBank/DDBJ whole genome shotgun (WGS) entry which is preliminary data.</text>
</comment>
<reference evidence="2 3" key="1">
    <citation type="submission" date="2018-06" db="EMBL/GenBank/DDBJ databases">
        <authorList>
            <consortium name="Pathogen Informatics"/>
            <person name="Doyle S."/>
        </authorList>
    </citation>
    <scope>NUCLEOTIDE SEQUENCE [LARGE SCALE GENOMIC DNA]</scope>
    <source>
        <strain evidence="2 3">NCTC7915</strain>
    </source>
</reference>
<dbReference type="InterPro" id="IPR028037">
    <property type="entry name" value="Antitoxin_Rv0909/MT0933"/>
</dbReference>
<evidence type="ECO:0000256" key="1">
    <source>
        <dbReference type="SAM" id="MobiDB-lite"/>
    </source>
</evidence>
<evidence type="ECO:0000313" key="3">
    <source>
        <dbReference type="Proteomes" id="UP000254118"/>
    </source>
</evidence>
<dbReference type="Proteomes" id="UP000254118">
    <property type="component" value="Unassembled WGS sequence"/>
</dbReference>
<name>A0AA46GZJ7_9MICO</name>
<gene>
    <name evidence="2" type="ORF">NCTC7915_00111</name>
</gene>
<dbReference type="RefSeq" id="WP_115029116.1">
    <property type="nucleotide sequence ID" value="NZ_JAAFNO010000001.1"/>
</dbReference>
<dbReference type="AlphaFoldDB" id="A0AA46GZJ7"/>
<dbReference type="EMBL" id="UFYA01000001">
    <property type="protein sequence ID" value="STD03512.1"/>
    <property type="molecule type" value="Genomic_DNA"/>
</dbReference>
<sequence>MDLGSFVNKAKDLAEQGLGKAREVAADNSEKVTSGLEKAEEFVNEKTGGKYAEVVAKGKDGLESALGVAGDAKEALKEELQGEHKPEAVSVDPIDAPEGVEPPKPV</sequence>